<gene>
    <name evidence="3" type="ORF">ABS362_08785</name>
</gene>
<dbReference type="PANTHER" id="PTHR35801:SF1">
    <property type="entry name" value="PHOSPHOSERINE PHOSPHATASE RSBX"/>
    <property type="match status" value="1"/>
</dbReference>
<evidence type="ECO:0000313" key="4">
    <source>
        <dbReference type="Proteomes" id="UP001476807"/>
    </source>
</evidence>
<dbReference type="RefSeq" id="WP_350412051.1">
    <property type="nucleotide sequence ID" value="NZ_JBEOKT010000006.1"/>
</dbReference>
<dbReference type="SUPFAM" id="SSF55874">
    <property type="entry name" value="ATPase domain of HSP90 chaperone/DNA topoisomerase II/histidine kinase"/>
    <property type="match status" value="1"/>
</dbReference>
<dbReference type="InterPro" id="IPR003594">
    <property type="entry name" value="HATPase_dom"/>
</dbReference>
<organism evidence="3 4">
    <name type="scientific">Pontibacter populi</name>
    <dbReference type="NCBI Taxonomy" id="890055"/>
    <lineage>
        <taxon>Bacteria</taxon>
        <taxon>Pseudomonadati</taxon>
        <taxon>Bacteroidota</taxon>
        <taxon>Cytophagia</taxon>
        <taxon>Cytophagales</taxon>
        <taxon>Hymenobacteraceae</taxon>
        <taxon>Pontibacter</taxon>
    </lineage>
</organism>
<dbReference type="Gene3D" id="3.60.40.10">
    <property type="entry name" value="PPM-type phosphatase domain"/>
    <property type="match status" value="1"/>
</dbReference>
<comment type="caution">
    <text evidence="3">The sequence shown here is derived from an EMBL/GenBank/DDBJ whole genome shotgun (WGS) entry which is preliminary data.</text>
</comment>
<dbReference type="GO" id="GO:0005524">
    <property type="term" value="F:ATP binding"/>
    <property type="evidence" value="ECO:0007669"/>
    <property type="project" value="UniProtKB-KW"/>
</dbReference>
<dbReference type="InterPro" id="IPR001932">
    <property type="entry name" value="PPM-type_phosphatase-like_dom"/>
</dbReference>
<sequence>MDVKHHQRFLLADRSFANIVKRDITRIAESYGFSPSEVGRINIVVSEMASNLLKHSPQGGELLVKYTTANALEIICFDSGPGMKDPQRMMQDGSSTAGTAGEGLGAIVRQSHTFDMYTQPGCGTILLTRFYKGQTEAPKQTNTFQIGTIIVPKPNEQFCGDGFAATVHGKHCYLIALDGLGHGAAANDASSEAVAAFLQQHTTDAAQNLRHIHASIRKTRGAVGTIVHIDAAQKRISYCGVGNIAGRLYQIDGPAIVNSLSKNIMAYNGILGHNIPATLNTQTIEWNNSKLLILHSDGIKSRWDLSKYTNLHRHDASIIAAVVYRDFKRDTDDSLVVVVRSKS</sequence>
<keyword evidence="4" id="KW-1185">Reference proteome</keyword>
<proteinExistence type="predicted"/>
<dbReference type="EMBL" id="JBEOKT010000006">
    <property type="protein sequence ID" value="MER2997641.1"/>
    <property type="molecule type" value="Genomic_DNA"/>
</dbReference>
<dbReference type="Pfam" id="PF13581">
    <property type="entry name" value="HATPase_c_2"/>
    <property type="match status" value="1"/>
</dbReference>
<evidence type="ECO:0000259" key="2">
    <source>
        <dbReference type="Pfam" id="PF13581"/>
    </source>
</evidence>
<reference evidence="3 4" key="1">
    <citation type="submission" date="2024-06" db="EMBL/GenBank/DDBJ databases">
        <title>Pontibacter populi HYL7-15.</title>
        <authorList>
            <person name="Kim M.K."/>
        </authorList>
    </citation>
    <scope>NUCLEOTIDE SEQUENCE [LARGE SCALE GENOMIC DNA]</scope>
    <source>
        <strain evidence="3 4">HYL7-15</strain>
    </source>
</reference>
<evidence type="ECO:0000313" key="3">
    <source>
        <dbReference type="EMBL" id="MER2997641.1"/>
    </source>
</evidence>
<dbReference type="PANTHER" id="PTHR35801">
    <property type="entry name" value="PHOSPHOSERINE PHOSPHATASE RSBX"/>
    <property type="match status" value="1"/>
</dbReference>
<dbReference type="Gene3D" id="3.30.565.10">
    <property type="entry name" value="Histidine kinase-like ATPase, C-terminal domain"/>
    <property type="match status" value="1"/>
</dbReference>
<dbReference type="SUPFAM" id="SSF81606">
    <property type="entry name" value="PP2C-like"/>
    <property type="match status" value="1"/>
</dbReference>
<dbReference type="Proteomes" id="UP001476807">
    <property type="component" value="Unassembled WGS sequence"/>
</dbReference>
<evidence type="ECO:0000259" key="1">
    <source>
        <dbReference type="Pfam" id="PF07228"/>
    </source>
</evidence>
<dbReference type="InterPro" id="IPR036890">
    <property type="entry name" value="HATPase_C_sf"/>
</dbReference>
<dbReference type="InterPro" id="IPR036457">
    <property type="entry name" value="PPM-type-like_dom_sf"/>
</dbReference>
<feature type="domain" description="PPM-type phosphatase" evidence="1">
    <location>
        <begin position="170"/>
        <end position="300"/>
    </location>
</feature>
<dbReference type="InterPro" id="IPR039248">
    <property type="entry name" value="Ptase_RsbX"/>
</dbReference>
<keyword evidence="3" id="KW-0067">ATP-binding</keyword>
<keyword evidence="3" id="KW-0547">Nucleotide-binding</keyword>
<dbReference type="Pfam" id="PF07228">
    <property type="entry name" value="SpoIIE"/>
    <property type="match status" value="1"/>
</dbReference>
<name>A0ABV1RTD6_9BACT</name>
<accession>A0ABV1RTD6</accession>
<protein>
    <submittedName>
        <fullName evidence="3">ATP-binding protein</fullName>
    </submittedName>
</protein>
<feature type="domain" description="Histidine kinase/HSP90-like ATPase" evidence="2">
    <location>
        <begin position="20"/>
        <end position="127"/>
    </location>
</feature>